<accession>A0AAD9KG56</accession>
<evidence type="ECO:0000313" key="7">
    <source>
        <dbReference type="EMBL" id="KAK2170716.1"/>
    </source>
</evidence>
<keyword evidence="4" id="KW-0175">Coiled coil</keyword>
<evidence type="ECO:0000313" key="8">
    <source>
        <dbReference type="Proteomes" id="UP001208570"/>
    </source>
</evidence>
<dbReference type="PROSITE" id="PS50217">
    <property type="entry name" value="BZIP"/>
    <property type="match status" value="1"/>
</dbReference>
<keyword evidence="8" id="KW-1185">Reference proteome</keyword>
<name>A0AAD9KG56_9ANNE</name>
<gene>
    <name evidence="7" type="ORF">LSH36_1g21006</name>
</gene>
<dbReference type="Proteomes" id="UP001208570">
    <property type="component" value="Unassembled WGS sequence"/>
</dbReference>
<feature type="region of interest" description="Disordered" evidence="5">
    <location>
        <begin position="97"/>
        <end position="162"/>
    </location>
</feature>
<dbReference type="PANTHER" id="PTHR23351:SF24">
    <property type="entry name" value="ACTIVATING TRANSCRIPTION FACTOR 3-RELATED"/>
    <property type="match status" value="1"/>
</dbReference>
<feature type="coiled-coil region" evidence="4">
    <location>
        <begin position="168"/>
        <end position="195"/>
    </location>
</feature>
<dbReference type="PRINTS" id="PR00042">
    <property type="entry name" value="LEUZIPPRFOS"/>
</dbReference>
<feature type="domain" description="BZIP" evidence="6">
    <location>
        <begin position="136"/>
        <end position="199"/>
    </location>
</feature>
<protein>
    <recommendedName>
        <fullName evidence="6">BZIP domain-containing protein</fullName>
    </recommendedName>
</protein>
<evidence type="ECO:0000256" key="4">
    <source>
        <dbReference type="SAM" id="Coils"/>
    </source>
</evidence>
<evidence type="ECO:0000256" key="5">
    <source>
        <dbReference type="SAM" id="MobiDB-lite"/>
    </source>
</evidence>
<dbReference type="SMART" id="SM00338">
    <property type="entry name" value="BRLZ"/>
    <property type="match status" value="1"/>
</dbReference>
<keyword evidence="1" id="KW-0805">Transcription regulation</keyword>
<dbReference type="EMBL" id="JAODUP010000001">
    <property type="protein sequence ID" value="KAK2170716.1"/>
    <property type="molecule type" value="Genomic_DNA"/>
</dbReference>
<keyword evidence="3" id="KW-0804">Transcription</keyword>
<dbReference type="CDD" id="cd14687">
    <property type="entry name" value="bZIP_ATF2"/>
    <property type="match status" value="1"/>
</dbReference>
<dbReference type="GO" id="GO:0000981">
    <property type="term" value="F:DNA-binding transcription factor activity, RNA polymerase II-specific"/>
    <property type="evidence" value="ECO:0007669"/>
    <property type="project" value="TreeGrafter"/>
</dbReference>
<dbReference type="Gene3D" id="1.20.5.170">
    <property type="match status" value="1"/>
</dbReference>
<dbReference type="AlphaFoldDB" id="A0AAD9KG56"/>
<feature type="compositionally biased region" description="Basic and acidic residues" evidence="5">
    <location>
        <begin position="130"/>
        <end position="151"/>
    </location>
</feature>
<evidence type="ECO:0000259" key="6">
    <source>
        <dbReference type="PROSITE" id="PS50217"/>
    </source>
</evidence>
<dbReference type="InterPro" id="IPR000837">
    <property type="entry name" value="AP-1"/>
</dbReference>
<comment type="caution">
    <text evidence="7">The sequence shown here is derived from an EMBL/GenBank/DDBJ whole genome shotgun (WGS) entry which is preliminary data.</text>
</comment>
<reference evidence="7" key="1">
    <citation type="journal article" date="2023" name="Mol. Biol. Evol.">
        <title>Third-Generation Sequencing Reveals the Adaptive Role of the Epigenome in Three Deep-Sea Polychaetes.</title>
        <authorList>
            <person name="Perez M."/>
            <person name="Aroh O."/>
            <person name="Sun Y."/>
            <person name="Lan Y."/>
            <person name="Juniper S.K."/>
            <person name="Young C.R."/>
            <person name="Angers B."/>
            <person name="Qian P.Y."/>
        </authorList>
    </citation>
    <scope>NUCLEOTIDE SEQUENCE</scope>
    <source>
        <strain evidence="7">P08H-3</strain>
    </source>
</reference>
<evidence type="ECO:0000256" key="2">
    <source>
        <dbReference type="ARBA" id="ARBA00023125"/>
    </source>
</evidence>
<dbReference type="InterPro" id="IPR004827">
    <property type="entry name" value="bZIP"/>
</dbReference>
<dbReference type="SUPFAM" id="SSF57959">
    <property type="entry name" value="Leucine zipper domain"/>
    <property type="match status" value="1"/>
</dbReference>
<dbReference type="PANTHER" id="PTHR23351">
    <property type="entry name" value="FOS TRANSCRIPTION FACTOR-RELATED"/>
    <property type="match status" value="1"/>
</dbReference>
<dbReference type="GO" id="GO:0005634">
    <property type="term" value="C:nucleus"/>
    <property type="evidence" value="ECO:0007669"/>
    <property type="project" value="TreeGrafter"/>
</dbReference>
<dbReference type="InterPro" id="IPR046347">
    <property type="entry name" value="bZIP_sf"/>
</dbReference>
<dbReference type="PROSITE" id="PS00036">
    <property type="entry name" value="BZIP_BASIC"/>
    <property type="match status" value="1"/>
</dbReference>
<dbReference type="GO" id="GO:0000978">
    <property type="term" value="F:RNA polymerase II cis-regulatory region sequence-specific DNA binding"/>
    <property type="evidence" value="ECO:0007669"/>
    <property type="project" value="TreeGrafter"/>
</dbReference>
<evidence type="ECO:0000256" key="3">
    <source>
        <dbReference type="ARBA" id="ARBA00023163"/>
    </source>
</evidence>
<proteinExistence type="predicted"/>
<organism evidence="7 8">
    <name type="scientific">Paralvinella palmiformis</name>
    <dbReference type="NCBI Taxonomy" id="53620"/>
    <lineage>
        <taxon>Eukaryota</taxon>
        <taxon>Metazoa</taxon>
        <taxon>Spiralia</taxon>
        <taxon>Lophotrochozoa</taxon>
        <taxon>Annelida</taxon>
        <taxon>Polychaeta</taxon>
        <taxon>Sedentaria</taxon>
        <taxon>Canalipalpata</taxon>
        <taxon>Terebellida</taxon>
        <taxon>Terebelliformia</taxon>
        <taxon>Alvinellidae</taxon>
        <taxon>Paralvinella</taxon>
    </lineage>
</organism>
<evidence type="ECO:0000256" key="1">
    <source>
        <dbReference type="ARBA" id="ARBA00023015"/>
    </source>
</evidence>
<dbReference type="Pfam" id="PF00170">
    <property type="entry name" value="bZIP_1"/>
    <property type="match status" value="1"/>
</dbReference>
<keyword evidence="2" id="KW-0238">DNA-binding</keyword>
<sequence length="214" mass="24265">MNTGFPEQFVNAKGCPTVNDQILPGSVFPLDFDDALSYINDSEPSKLATGPECLNILQKQSPFLTDPFLEQVLSSADFITTYPDEIRTYCDEHDNVPDLIASRHGGSRDARETKAPPTGESRDRGKRKRSITEKEKERFEKRKRQNREAATRCRQKKKVSQGQMKIEEELFQTENTNLEKEITELKSELSRLSIILAKHHCVMAKSPFSDISGS</sequence>